<dbReference type="InterPro" id="IPR053911">
    <property type="entry name" value="PGAP2IP_TM_2nd"/>
</dbReference>
<feature type="domain" description="PGAP2IP second transmembrane" evidence="2">
    <location>
        <begin position="35"/>
        <end position="166"/>
    </location>
</feature>
<accession>A0A818XYY0</accession>
<evidence type="ECO:0000313" key="6">
    <source>
        <dbReference type="Proteomes" id="UP000663874"/>
    </source>
</evidence>
<dbReference type="EMBL" id="CAJOBE010001466">
    <property type="protein sequence ID" value="CAF3746297.1"/>
    <property type="molecule type" value="Genomic_DNA"/>
</dbReference>
<keyword evidence="1" id="KW-0812">Transmembrane</keyword>
<feature type="transmembrane region" description="Helical" evidence="1">
    <location>
        <begin position="37"/>
        <end position="57"/>
    </location>
</feature>
<evidence type="ECO:0000313" key="5">
    <source>
        <dbReference type="EMBL" id="CAF3746297.1"/>
    </source>
</evidence>
<keyword evidence="1" id="KW-1133">Transmembrane helix</keyword>
<feature type="transmembrane region" description="Helical" evidence="1">
    <location>
        <begin position="126"/>
        <end position="144"/>
    </location>
</feature>
<name>A0A818XYY0_9BILA</name>
<keyword evidence="1" id="KW-0472">Membrane</keyword>
<sequence>MWQLLPSISFYLSSTKSTLGINPLRSASCENILQPNWLLVDIGFGSLLFYLPQWVFGDLSVVSRWASNAFPNQPLDPIAYGLLIWFGLFCGIVIINRLSIGTNRWWVSVGFLASDLLYFSRGNVSFMSAFALSIFIGSILPLLFYKIARALSAHIVFIAIFPYIIQRYLCCLDNQRYLTAAVWTVDFGYDNNAHPSLDRLASVLADTDADLIGLLERDTAKPLFWK</sequence>
<gene>
    <name evidence="5" type="ORF">FNK824_LOCUS11984</name>
    <name evidence="4" type="ORF">SEV965_LOCUS27558</name>
</gene>
<proteinExistence type="predicted"/>
<organism evidence="5 6">
    <name type="scientific">Rotaria sordida</name>
    <dbReference type="NCBI Taxonomy" id="392033"/>
    <lineage>
        <taxon>Eukaryota</taxon>
        <taxon>Metazoa</taxon>
        <taxon>Spiralia</taxon>
        <taxon>Gnathifera</taxon>
        <taxon>Rotifera</taxon>
        <taxon>Eurotatoria</taxon>
        <taxon>Bdelloidea</taxon>
        <taxon>Philodinida</taxon>
        <taxon>Philodinidae</taxon>
        <taxon>Rotaria</taxon>
    </lineage>
</organism>
<dbReference type="Pfam" id="PF23226">
    <property type="entry name" value="Exo_endo_phos_PGAP2IP"/>
    <property type="match status" value="1"/>
</dbReference>
<evidence type="ECO:0000256" key="1">
    <source>
        <dbReference type="SAM" id="Phobius"/>
    </source>
</evidence>
<feature type="transmembrane region" description="Helical" evidence="1">
    <location>
        <begin position="151"/>
        <end position="169"/>
    </location>
</feature>
<dbReference type="Proteomes" id="UP000663874">
    <property type="component" value="Unassembled WGS sequence"/>
</dbReference>
<evidence type="ECO:0000313" key="4">
    <source>
        <dbReference type="EMBL" id="CAF1325845.1"/>
    </source>
</evidence>
<dbReference type="EMBL" id="CAJNOU010002494">
    <property type="protein sequence ID" value="CAF1325845.1"/>
    <property type="molecule type" value="Genomic_DNA"/>
</dbReference>
<dbReference type="Proteomes" id="UP000663889">
    <property type="component" value="Unassembled WGS sequence"/>
</dbReference>
<evidence type="ECO:0000259" key="2">
    <source>
        <dbReference type="Pfam" id="PF23021"/>
    </source>
</evidence>
<feature type="domain" description="PGAP2IP C-terminal nuclease-like" evidence="3">
    <location>
        <begin position="176"/>
        <end position="223"/>
    </location>
</feature>
<evidence type="ECO:0000259" key="3">
    <source>
        <dbReference type="Pfam" id="PF23226"/>
    </source>
</evidence>
<dbReference type="InterPro" id="IPR057315">
    <property type="entry name" value="Exo_endo_phos_PGAP2IP_C"/>
</dbReference>
<dbReference type="Pfam" id="PF23021">
    <property type="entry name" value="6TM_2nd_PGAP2IP"/>
    <property type="match status" value="1"/>
</dbReference>
<comment type="caution">
    <text evidence="5">The sequence shown here is derived from an EMBL/GenBank/DDBJ whole genome shotgun (WGS) entry which is preliminary data.</text>
</comment>
<reference evidence="5" key="1">
    <citation type="submission" date="2021-02" db="EMBL/GenBank/DDBJ databases">
        <authorList>
            <person name="Nowell W R."/>
        </authorList>
    </citation>
    <scope>NUCLEOTIDE SEQUENCE</scope>
</reference>
<protein>
    <submittedName>
        <fullName evidence="5">Uncharacterized protein</fullName>
    </submittedName>
</protein>
<feature type="transmembrane region" description="Helical" evidence="1">
    <location>
        <begin position="77"/>
        <end position="96"/>
    </location>
</feature>
<dbReference type="AlphaFoldDB" id="A0A818XYY0"/>